<evidence type="ECO:0000256" key="4">
    <source>
        <dbReference type="ARBA" id="ARBA00023136"/>
    </source>
</evidence>
<comment type="caution">
    <text evidence="7">The sequence shown here is derived from an EMBL/GenBank/DDBJ whole genome shotgun (WGS) entry which is preliminary data.</text>
</comment>
<dbReference type="InterPro" id="IPR011701">
    <property type="entry name" value="MFS"/>
</dbReference>
<accession>A0A9P9W9S3</accession>
<evidence type="ECO:0000313" key="8">
    <source>
        <dbReference type="Proteomes" id="UP000829685"/>
    </source>
</evidence>
<evidence type="ECO:0000313" key="7">
    <source>
        <dbReference type="EMBL" id="KAI1852935.1"/>
    </source>
</evidence>
<name>A0A9P9W9S3_9PEZI</name>
<dbReference type="EMBL" id="JAFIMR010000060">
    <property type="protein sequence ID" value="KAI1852935.1"/>
    <property type="molecule type" value="Genomic_DNA"/>
</dbReference>
<feature type="transmembrane region" description="Helical" evidence="5">
    <location>
        <begin position="353"/>
        <end position="375"/>
    </location>
</feature>
<feature type="transmembrane region" description="Helical" evidence="5">
    <location>
        <begin position="421"/>
        <end position="439"/>
    </location>
</feature>
<keyword evidence="8" id="KW-1185">Reference proteome</keyword>
<feature type="transmembrane region" description="Helical" evidence="5">
    <location>
        <begin position="396"/>
        <end position="415"/>
    </location>
</feature>
<dbReference type="InterPro" id="IPR036259">
    <property type="entry name" value="MFS_trans_sf"/>
</dbReference>
<dbReference type="GO" id="GO:0022857">
    <property type="term" value="F:transmembrane transporter activity"/>
    <property type="evidence" value="ECO:0007669"/>
    <property type="project" value="InterPro"/>
</dbReference>
<comment type="subcellular location">
    <subcellularLocation>
        <location evidence="1">Membrane</location>
        <topology evidence="1">Multi-pass membrane protein</topology>
    </subcellularLocation>
</comment>
<keyword evidence="3 5" id="KW-1133">Transmembrane helix</keyword>
<dbReference type="PANTHER" id="PTHR23502">
    <property type="entry name" value="MAJOR FACILITATOR SUPERFAMILY"/>
    <property type="match status" value="1"/>
</dbReference>
<evidence type="ECO:0000256" key="2">
    <source>
        <dbReference type="ARBA" id="ARBA00022692"/>
    </source>
</evidence>
<dbReference type="Proteomes" id="UP000829685">
    <property type="component" value="Unassembled WGS sequence"/>
</dbReference>
<dbReference type="InterPro" id="IPR020846">
    <property type="entry name" value="MFS_dom"/>
</dbReference>
<feature type="transmembrane region" description="Helical" evidence="5">
    <location>
        <begin position="460"/>
        <end position="484"/>
    </location>
</feature>
<dbReference type="GO" id="GO:0005886">
    <property type="term" value="C:plasma membrane"/>
    <property type="evidence" value="ECO:0007669"/>
    <property type="project" value="TreeGrafter"/>
</dbReference>
<proteinExistence type="predicted"/>
<dbReference type="Gene3D" id="1.20.1250.20">
    <property type="entry name" value="MFS general substrate transporter like domains"/>
    <property type="match status" value="1"/>
</dbReference>
<keyword evidence="4 5" id="KW-0472">Membrane</keyword>
<dbReference type="Pfam" id="PF07690">
    <property type="entry name" value="MFS_1"/>
    <property type="match status" value="1"/>
</dbReference>
<evidence type="ECO:0000259" key="6">
    <source>
        <dbReference type="PROSITE" id="PS50850"/>
    </source>
</evidence>
<organism evidence="7 8">
    <name type="scientific">Neoarthrinium moseri</name>
    <dbReference type="NCBI Taxonomy" id="1658444"/>
    <lineage>
        <taxon>Eukaryota</taxon>
        <taxon>Fungi</taxon>
        <taxon>Dikarya</taxon>
        <taxon>Ascomycota</taxon>
        <taxon>Pezizomycotina</taxon>
        <taxon>Sordariomycetes</taxon>
        <taxon>Xylariomycetidae</taxon>
        <taxon>Amphisphaeriales</taxon>
        <taxon>Apiosporaceae</taxon>
        <taxon>Neoarthrinium</taxon>
    </lineage>
</organism>
<dbReference type="PROSITE" id="PS50850">
    <property type="entry name" value="MFS"/>
    <property type="match status" value="1"/>
</dbReference>
<evidence type="ECO:0000256" key="5">
    <source>
        <dbReference type="SAM" id="Phobius"/>
    </source>
</evidence>
<feature type="transmembrane region" description="Helical" evidence="5">
    <location>
        <begin position="89"/>
        <end position="108"/>
    </location>
</feature>
<feature type="transmembrane region" description="Helical" evidence="5">
    <location>
        <begin position="47"/>
        <end position="69"/>
    </location>
</feature>
<feature type="transmembrane region" description="Helical" evidence="5">
    <location>
        <begin position="490"/>
        <end position="511"/>
    </location>
</feature>
<gene>
    <name evidence="7" type="ORF">JX265_012963</name>
</gene>
<feature type="transmembrane region" description="Helical" evidence="5">
    <location>
        <begin position="174"/>
        <end position="194"/>
    </location>
</feature>
<feature type="domain" description="Major facilitator superfamily (MFS) profile" evidence="6">
    <location>
        <begin position="49"/>
        <end position="516"/>
    </location>
</feature>
<reference evidence="7" key="1">
    <citation type="submission" date="2021-03" db="EMBL/GenBank/DDBJ databases">
        <title>Revisited historic fungal species revealed as producer of novel bioactive compounds through whole genome sequencing and comparative genomics.</title>
        <authorList>
            <person name="Vignolle G.A."/>
            <person name="Hochenegger N."/>
            <person name="Mach R.L."/>
            <person name="Mach-Aigner A.R."/>
            <person name="Javad Rahimi M."/>
            <person name="Salim K.A."/>
            <person name="Chan C.M."/>
            <person name="Lim L.B.L."/>
            <person name="Cai F."/>
            <person name="Druzhinina I.S."/>
            <person name="U'Ren J.M."/>
            <person name="Derntl C."/>
        </authorList>
    </citation>
    <scope>NUCLEOTIDE SEQUENCE</scope>
    <source>
        <strain evidence="7">TUCIM 5799</strain>
    </source>
</reference>
<dbReference type="PANTHER" id="PTHR23502:SF181">
    <property type="entry name" value="MAJOR FACILITATOR SUPERFAMILY (MFS) PROFILE DOMAIN-CONTAINING PROTEIN"/>
    <property type="match status" value="1"/>
</dbReference>
<evidence type="ECO:0000256" key="3">
    <source>
        <dbReference type="ARBA" id="ARBA00022989"/>
    </source>
</evidence>
<evidence type="ECO:0000256" key="1">
    <source>
        <dbReference type="ARBA" id="ARBA00004141"/>
    </source>
</evidence>
<dbReference type="AlphaFoldDB" id="A0A9P9W9S3"/>
<sequence>MSSSRSEQLHGEHTIIEHSLKHKGIALIPPPSADPRDPLRWPQHVKLLALVATSLFNFVGTFAASGLSVATPVLEAEFHKSTVDVQPLLSFNFLLLGLGNFIWVPLAVKFGKRSILLISMGAHTAALVWTAKASTFNSLLAARCVTGFCAASGESIVPGVVSDIFFLHERATMMSIYILLISGSTAVGPMIASFMIGRLPDTWRDFTWLCFGLSLLSFVLIFLLYPESSYQRPQAPGPTDDIVLRDNNASKSDEEGGFGHSSIQDIMPPSEQSGGGLEIVNINWLKTWSSFISYNPSISLATAFLRPLALIALPAVVWSALVFGTALGAQVALTFASPSFLMAPPYLFTSDGIGFIQFAALIGFVVACYGGGFISDLILTRMIKKNGNTIFPEQRLVSLIPGFWVGPAGCIVVAICCSQTLSWVGVAFGYAMLSFGEVYSPNISITYVTDCFPHVASESLVAINAFKNLVAFLFLYVAVAWIQSSGWVEVYMVMFTLTSVSSLAAAALYFGRDPVHAWSNKLLRIIKVDSERMG</sequence>
<protein>
    <recommendedName>
        <fullName evidence="6">Major facilitator superfamily (MFS) profile domain-containing protein</fullName>
    </recommendedName>
</protein>
<dbReference type="SUPFAM" id="SSF103473">
    <property type="entry name" value="MFS general substrate transporter"/>
    <property type="match status" value="1"/>
</dbReference>
<keyword evidence="2 5" id="KW-0812">Transmembrane</keyword>
<feature type="transmembrane region" description="Helical" evidence="5">
    <location>
        <begin position="308"/>
        <end position="333"/>
    </location>
</feature>
<feature type="transmembrane region" description="Helical" evidence="5">
    <location>
        <begin position="206"/>
        <end position="225"/>
    </location>
</feature>